<sequence length="91" mass="9779">MDRSEAYNSDAHAAFSALDPPIPVLGDADEWGAWDAVGDPVLHIQLRDWADMLLVAPLSANTLAKLANGLCDNLVKLNLQVSVLLQGIYPP</sequence>
<comment type="similarity">
    <text evidence="2">Belongs to the HFCD (homooligomeric flavin containing Cys decarboxylase) superfamily.</text>
</comment>
<evidence type="ECO:0000256" key="2">
    <source>
        <dbReference type="ARBA" id="ARBA00038350"/>
    </source>
</evidence>
<name>D7FUB2_ECTSI</name>
<keyword evidence="1" id="KW-0173">Coenzyme A biosynthesis</keyword>
<keyword evidence="5" id="KW-1185">Reference proteome</keyword>
<dbReference type="GO" id="GO:0004633">
    <property type="term" value="F:phosphopantothenoylcysteine decarboxylase activity"/>
    <property type="evidence" value="ECO:0007669"/>
    <property type="project" value="TreeGrafter"/>
</dbReference>
<dbReference type="STRING" id="2880.D7FUB2"/>
<reference evidence="4 5" key="1">
    <citation type="journal article" date="2010" name="Nature">
        <title>The Ectocarpus genome and the independent evolution of multicellularity in brown algae.</title>
        <authorList>
            <person name="Cock J.M."/>
            <person name="Sterck L."/>
            <person name="Rouze P."/>
            <person name="Scornet D."/>
            <person name="Allen A.E."/>
            <person name="Amoutzias G."/>
            <person name="Anthouard V."/>
            <person name="Artiguenave F."/>
            <person name="Aury J.M."/>
            <person name="Badger J.H."/>
            <person name="Beszteri B."/>
            <person name="Billiau K."/>
            <person name="Bonnet E."/>
            <person name="Bothwell J.H."/>
            <person name="Bowler C."/>
            <person name="Boyen C."/>
            <person name="Brownlee C."/>
            <person name="Carrano C.J."/>
            <person name="Charrier B."/>
            <person name="Cho G.Y."/>
            <person name="Coelho S.M."/>
            <person name="Collen J."/>
            <person name="Corre E."/>
            <person name="Da Silva C."/>
            <person name="Delage L."/>
            <person name="Delaroque N."/>
            <person name="Dittami S.M."/>
            <person name="Doulbeau S."/>
            <person name="Elias M."/>
            <person name="Farnham G."/>
            <person name="Gachon C.M."/>
            <person name="Gschloessl B."/>
            <person name="Heesch S."/>
            <person name="Jabbari K."/>
            <person name="Jubin C."/>
            <person name="Kawai H."/>
            <person name="Kimura K."/>
            <person name="Kloareg B."/>
            <person name="Kupper F.C."/>
            <person name="Lang D."/>
            <person name="Le Bail A."/>
            <person name="Leblanc C."/>
            <person name="Lerouge P."/>
            <person name="Lohr M."/>
            <person name="Lopez P.J."/>
            <person name="Martens C."/>
            <person name="Maumus F."/>
            <person name="Michel G."/>
            <person name="Miranda-Saavedra D."/>
            <person name="Morales J."/>
            <person name="Moreau H."/>
            <person name="Motomura T."/>
            <person name="Nagasato C."/>
            <person name="Napoli C.A."/>
            <person name="Nelson D.R."/>
            <person name="Nyvall-Collen P."/>
            <person name="Peters A.F."/>
            <person name="Pommier C."/>
            <person name="Potin P."/>
            <person name="Poulain J."/>
            <person name="Quesneville H."/>
            <person name="Read B."/>
            <person name="Rensing S.A."/>
            <person name="Ritter A."/>
            <person name="Rousvoal S."/>
            <person name="Samanta M."/>
            <person name="Samson G."/>
            <person name="Schroeder D.C."/>
            <person name="Segurens B."/>
            <person name="Strittmatter M."/>
            <person name="Tonon T."/>
            <person name="Tregear J.W."/>
            <person name="Valentin K."/>
            <person name="von Dassow P."/>
            <person name="Yamagishi T."/>
            <person name="Van de Peer Y."/>
            <person name="Wincker P."/>
        </authorList>
    </citation>
    <scope>NUCLEOTIDE SEQUENCE [LARGE SCALE GENOMIC DNA]</scope>
    <source>
        <strain evidence="5">Ec32 / CCAP1310/4</strain>
    </source>
</reference>
<dbReference type="EMBL" id="FN649734">
    <property type="protein sequence ID" value="CBJ26182.1"/>
    <property type="molecule type" value="Genomic_DNA"/>
</dbReference>
<dbReference type="GO" id="GO:0071513">
    <property type="term" value="C:phosphopantothenoylcysteine decarboxylase complex"/>
    <property type="evidence" value="ECO:0007669"/>
    <property type="project" value="TreeGrafter"/>
</dbReference>
<gene>
    <name evidence="4" type="ORF">Esi_0027_0012</name>
</gene>
<feature type="domain" description="Flavoprotein" evidence="3">
    <location>
        <begin position="26"/>
        <end position="76"/>
    </location>
</feature>
<dbReference type="Pfam" id="PF02441">
    <property type="entry name" value="Flavoprotein"/>
    <property type="match status" value="1"/>
</dbReference>
<organism evidence="4 5">
    <name type="scientific">Ectocarpus siliculosus</name>
    <name type="common">Brown alga</name>
    <name type="synonym">Conferva siliculosa</name>
    <dbReference type="NCBI Taxonomy" id="2880"/>
    <lineage>
        <taxon>Eukaryota</taxon>
        <taxon>Sar</taxon>
        <taxon>Stramenopiles</taxon>
        <taxon>Ochrophyta</taxon>
        <taxon>PX clade</taxon>
        <taxon>Phaeophyceae</taxon>
        <taxon>Ectocarpales</taxon>
        <taxon>Ectocarpaceae</taxon>
        <taxon>Ectocarpus</taxon>
    </lineage>
</organism>
<protein>
    <submittedName>
        <fullName evidence="4">Flavoprotein family enzyme</fullName>
    </submittedName>
</protein>
<dbReference type="PANTHER" id="PTHR14359">
    <property type="entry name" value="HOMO-OLIGOMERIC FLAVIN CONTAINING CYS DECARBOXYLASE FAMILY"/>
    <property type="match status" value="1"/>
</dbReference>
<accession>D7FUB2</accession>
<evidence type="ECO:0000256" key="1">
    <source>
        <dbReference type="ARBA" id="ARBA00022993"/>
    </source>
</evidence>
<dbReference type="GO" id="GO:0015937">
    <property type="term" value="P:coenzyme A biosynthetic process"/>
    <property type="evidence" value="ECO:0007669"/>
    <property type="project" value="UniProtKB-KW"/>
</dbReference>
<dbReference type="PANTHER" id="PTHR14359:SF6">
    <property type="entry name" value="PHOSPHOPANTOTHENOYLCYSTEINE DECARBOXYLASE"/>
    <property type="match status" value="1"/>
</dbReference>
<proteinExistence type="inferred from homology"/>
<evidence type="ECO:0000313" key="5">
    <source>
        <dbReference type="Proteomes" id="UP000002630"/>
    </source>
</evidence>
<dbReference type="Gene3D" id="3.40.50.1950">
    <property type="entry name" value="Flavin prenyltransferase-like"/>
    <property type="match status" value="1"/>
</dbReference>
<dbReference type="GO" id="GO:0010181">
    <property type="term" value="F:FMN binding"/>
    <property type="evidence" value="ECO:0007669"/>
    <property type="project" value="TreeGrafter"/>
</dbReference>
<dbReference type="InterPro" id="IPR036551">
    <property type="entry name" value="Flavin_trans-like"/>
</dbReference>
<evidence type="ECO:0000313" key="4">
    <source>
        <dbReference type="EMBL" id="CBJ26182.1"/>
    </source>
</evidence>
<dbReference type="EMBL" id="FN648453">
    <property type="protein sequence ID" value="CBJ26182.1"/>
    <property type="molecule type" value="Genomic_DNA"/>
</dbReference>
<dbReference type="Proteomes" id="UP000002630">
    <property type="component" value="Linkage Group LG09"/>
</dbReference>
<dbReference type="SUPFAM" id="SSF52507">
    <property type="entry name" value="Homo-oligomeric flavin-containing Cys decarboxylases, HFCD"/>
    <property type="match status" value="1"/>
</dbReference>
<dbReference type="InParanoid" id="D7FUB2"/>
<evidence type="ECO:0000259" key="3">
    <source>
        <dbReference type="Pfam" id="PF02441"/>
    </source>
</evidence>
<dbReference type="OrthoDB" id="1532798at2759"/>
<dbReference type="InterPro" id="IPR003382">
    <property type="entry name" value="Flavoprotein"/>
</dbReference>
<dbReference type="AlphaFoldDB" id="D7FUB2"/>
<dbReference type="eggNOG" id="KOG0672">
    <property type="taxonomic scope" value="Eukaryota"/>
</dbReference>